<dbReference type="AlphaFoldDB" id="A0A4S8JLA2"/>
<protein>
    <submittedName>
        <fullName evidence="2">Uncharacterized protein</fullName>
    </submittedName>
</protein>
<accession>A0A4S8JLA2</accession>
<evidence type="ECO:0000313" key="2">
    <source>
        <dbReference type="EMBL" id="THU62429.1"/>
    </source>
</evidence>
<evidence type="ECO:0000256" key="1">
    <source>
        <dbReference type="SAM" id="MobiDB-lite"/>
    </source>
</evidence>
<evidence type="ECO:0000313" key="3">
    <source>
        <dbReference type="Proteomes" id="UP000317650"/>
    </source>
</evidence>
<dbReference type="EMBL" id="PYDT01000004">
    <property type="protein sequence ID" value="THU62429.1"/>
    <property type="molecule type" value="Genomic_DNA"/>
</dbReference>
<feature type="region of interest" description="Disordered" evidence="1">
    <location>
        <begin position="80"/>
        <end position="101"/>
    </location>
</feature>
<gene>
    <name evidence="2" type="ORF">C4D60_Mb01t05060</name>
</gene>
<keyword evidence="3" id="KW-1185">Reference proteome</keyword>
<name>A0A4S8JLA2_MUSBA</name>
<proteinExistence type="predicted"/>
<dbReference type="Proteomes" id="UP000317650">
    <property type="component" value="Chromosome 1"/>
</dbReference>
<organism evidence="2 3">
    <name type="scientific">Musa balbisiana</name>
    <name type="common">Banana</name>
    <dbReference type="NCBI Taxonomy" id="52838"/>
    <lineage>
        <taxon>Eukaryota</taxon>
        <taxon>Viridiplantae</taxon>
        <taxon>Streptophyta</taxon>
        <taxon>Embryophyta</taxon>
        <taxon>Tracheophyta</taxon>
        <taxon>Spermatophyta</taxon>
        <taxon>Magnoliopsida</taxon>
        <taxon>Liliopsida</taxon>
        <taxon>Zingiberales</taxon>
        <taxon>Musaceae</taxon>
        <taxon>Musa</taxon>
    </lineage>
</organism>
<sequence length="101" mass="10719">MIEATLPPPLGVEGEGVEPAHWLWHPWPQYGSVLPHQPNWLQHSPPGQSAPPACFPHCSAKAPSDENRVKMTNNKAFILLSSGGGGGVGRRSEPMALPAGP</sequence>
<reference evidence="2 3" key="1">
    <citation type="journal article" date="2019" name="Nat. Plants">
        <title>Genome sequencing of Musa balbisiana reveals subgenome evolution and function divergence in polyploid bananas.</title>
        <authorList>
            <person name="Yao X."/>
        </authorList>
    </citation>
    <scope>NUCLEOTIDE SEQUENCE [LARGE SCALE GENOMIC DNA]</scope>
    <source>
        <strain evidence="3">cv. DH-PKW</strain>
        <tissue evidence="2">Leaves</tissue>
    </source>
</reference>
<comment type="caution">
    <text evidence="2">The sequence shown here is derived from an EMBL/GenBank/DDBJ whole genome shotgun (WGS) entry which is preliminary data.</text>
</comment>